<name>A0A1Z4KL58_ANAVA</name>
<dbReference type="EMBL" id="AP018216">
    <property type="protein sequence ID" value="BAY69707.1"/>
    <property type="molecule type" value="Genomic_DNA"/>
</dbReference>
<organism evidence="4 5">
    <name type="scientific">Trichormus variabilis NIES-23</name>
    <dbReference type="NCBI Taxonomy" id="1973479"/>
    <lineage>
        <taxon>Bacteria</taxon>
        <taxon>Bacillati</taxon>
        <taxon>Cyanobacteriota</taxon>
        <taxon>Cyanophyceae</taxon>
        <taxon>Nostocales</taxon>
        <taxon>Nostocaceae</taxon>
        <taxon>Trichormus</taxon>
    </lineage>
</organism>
<keyword evidence="2" id="KW-0472">Membrane</keyword>
<evidence type="ECO:0000313" key="5">
    <source>
        <dbReference type="Proteomes" id="UP000217507"/>
    </source>
</evidence>
<dbReference type="AlphaFoldDB" id="A0A1Z4KL58"/>
<dbReference type="SUPFAM" id="SSF51445">
    <property type="entry name" value="(Trans)glycosidases"/>
    <property type="match status" value="1"/>
</dbReference>
<dbReference type="PANTHER" id="PTHR43405">
    <property type="entry name" value="GLYCOSYL HYDROLASE DIGH"/>
    <property type="match status" value="1"/>
</dbReference>
<keyword evidence="1" id="KW-0732">Signal</keyword>
<evidence type="ECO:0000256" key="2">
    <source>
        <dbReference type="SAM" id="Phobius"/>
    </source>
</evidence>
<keyword evidence="2" id="KW-1133">Transmembrane helix</keyword>
<dbReference type="PANTHER" id="PTHR43405:SF1">
    <property type="entry name" value="GLYCOSYL HYDROLASE DIGH"/>
    <property type="match status" value="1"/>
</dbReference>
<dbReference type="Pfam" id="PF02638">
    <property type="entry name" value="GHL10"/>
    <property type="match status" value="1"/>
</dbReference>
<evidence type="ECO:0000256" key="1">
    <source>
        <dbReference type="ARBA" id="ARBA00022729"/>
    </source>
</evidence>
<protein>
    <recommendedName>
        <fullName evidence="3">Glycosyl hydrolase-like 10 domain-containing protein</fullName>
    </recommendedName>
</protein>
<evidence type="ECO:0000313" key="4">
    <source>
        <dbReference type="EMBL" id="BAY69707.1"/>
    </source>
</evidence>
<dbReference type="Gene3D" id="3.20.20.80">
    <property type="entry name" value="Glycosidases"/>
    <property type="match status" value="1"/>
</dbReference>
<dbReference type="InterPro" id="IPR017853">
    <property type="entry name" value="GH"/>
</dbReference>
<proteinExistence type="predicted"/>
<accession>A0A1Z4KL58</accession>
<feature type="domain" description="Glycosyl hydrolase-like 10" evidence="3">
    <location>
        <begin position="78"/>
        <end position="380"/>
    </location>
</feature>
<sequence length="430" mass="49912">MASKFHYKFMGWCVWVVNASFKSMKLNLLNKEWRFRQSKTYRRILLKSIFPILVLISFVAVLLVDSFIPAVAQIPRQEIRGVWMTNNDFDILRDRHKVQDAMSKLRQLNFNTVYPVVWNSGYVMYPSAVAQRYGIQPFVFRGSDGHDIVADVINQAHSRGLLAIPWFEFGFMAPPTSELAMNHPEWLTKKRNGGQTSISAAGEVVWLNPFHPQVQRLITDLVLEIVTNYDVDGIQFDDHMSLPHEFGYDKYTVSLYTKETKNPPPTNHQDPAWVRWRSDKITAFMVKLNQAVKARKPKIIFSVAPNYYDFAYKFQLQDWLAWIRLKIVDELIVQVYRPNLQSFISTISRPEIQEAQRLIPTGIGIMTGLRNNAVPMSQIKSQVRTTRERGLGVAFFYYRSLWDYSQADLDERQAGFQALFPNSALRARIE</sequence>
<gene>
    <name evidence="4" type="ORF">NIES23_25020</name>
</gene>
<dbReference type="InterPro" id="IPR052177">
    <property type="entry name" value="Divisome_Glycosyl_Hydrolase"/>
</dbReference>
<evidence type="ECO:0000259" key="3">
    <source>
        <dbReference type="Pfam" id="PF02638"/>
    </source>
</evidence>
<dbReference type="InterPro" id="IPR003790">
    <property type="entry name" value="GHL10"/>
</dbReference>
<dbReference type="Proteomes" id="UP000217507">
    <property type="component" value="Chromosome"/>
</dbReference>
<reference evidence="4 5" key="1">
    <citation type="submission" date="2017-06" db="EMBL/GenBank/DDBJ databases">
        <title>Genome sequencing of cyanobaciteial culture collection at National Institute for Environmental Studies (NIES).</title>
        <authorList>
            <person name="Hirose Y."/>
            <person name="Shimura Y."/>
            <person name="Fujisawa T."/>
            <person name="Nakamura Y."/>
            <person name="Kawachi M."/>
        </authorList>
    </citation>
    <scope>NUCLEOTIDE SEQUENCE [LARGE SCALE GENOMIC DNA]</scope>
    <source>
        <strain evidence="4 5">NIES-23</strain>
    </source>
</reference>
<keyword evidence="2" id="KW-0812">Transmembrane</keyword>
<feature type="transmembrane region" description="Helical" evidence="2">
    <location>
        <begin position="44"/>
        <end position="64"/>
    </location>
</feature>